<reference evidence="2 3" key="1">
    <citation type="journal article" date="2019" name="Mol. Ecol. Resour.">
        <title>Improving Illumina assemblies with Hi-C and long reads: an example with the North African dromedary.</title>
        <authorList>
            <person name="Elbers J.P."/>
            <person name="Rogers M.F."/>
            <person name="Perelman P.L."/>
            <person name="Proskuryakova A.A."/>
            <person name="Serdyukova N.A."/>
            <person name="Johnson W.E."/>
            <person name="Horin P."/>
            <person name="Corander J."/>
            <person name="Murphy D."/>
            <person name="Burger P.A."/>
        </authorList>
    </citation>
    <scope>NUCLEOTIDE SEQUENCE [LARGE SCALE GENOMIC DNA]</scope>
    <source>
        <strain evidence="2">Drom800</strain>
        <tissue evidence="2">Blood</tissue>
    </source>
</reference>
<feature type="compositionally biased region" description="Basic and acidic residues" evidence="1">
    <location>
        <begin position="39"/>
        <end position="49"/>
    </location>
</feature>
<accession>A0A5N4E029</accession>
<dbReference type="Proteomes" id="UP000299084">
    <property type="component" value="Unassembled WGS sequence"/>
</dbReference>
<proteinExistence type="predicted"/>
<dbReference type="EMBL" id="JWIN03000007">
    <property type="protein sequence ID" value="KAB1276604.1"/>
    <property type="molecule type" value="Genomic_DNA"/>
</dbReference>
<evidence type="ECO:0000313" key="2">
    <source>
        <dbReference type="EMBL" id="KAB1276604.1"/>
    </source>
</evidence>
<organism evidence="2 3">
    <name type="scientific">Camelus dromedarius</name>
    <name type="common">Dromedary</name>
    <name type="synonym">Arabian camel</name>
    <dbReference type="NCBI Taxonomy" id="9838"/>
    <lineage>
        <taxon>Eukaryota</taxon>
        <taxon>Metazoa</taxon>
        <taxon>Chordata</taxon>
        <taxon>Craniata</taxon>
        <taxon>Vertebrata</taxon>
        <taxon>Euteleostomi</taxon>
        <taxon>Mammalia</taxon>
        <taxon>Eutheria</taxon>
        <taxon>Laurasiatheria</taxon>
        <taxon>Artiodactyla</taxon>
        <taxon>Tylopoda</taxon>
        <taxon>Camelidae</taxon>
        <taxon>Camelus</taxon>
    </lineage>
</organism>
<comment type="caution">
    <text evidence="2">The sequence shown here is derived from an EMBL/GenBank/DDBJ whole genome shotgun (WGS) entry which is preliminary data.</text>
</comment>
<evidence type="ECO:0000313" key="3">
    <source>
        <dbReference type="Proteomes" id="UP000299084"/>
    </source>
</evidence>
<name>A0A5N4E029_CAMDR</name>
<evidence type="ECO:0000256" key="1">
    <source>
        <dbReference type="SAM" id="MobiDB-lite"/>
    </source>
</evidence>
<dbReference type="AlphaFoldDB" id="A0A5N4E029"/>
<sequence>MTTEEVLCSSPPAEDSLNQTHQLLEGGQSVDPSSAWDLSEARSNADPRWESPGMPAESTPGCLQELNPTTTSSFGEPGSSEFKREGRAFPGAAPCWPHRTRALGGADAPSQRNTAPENKLPD</sequence>
<protein>
    <submittedName>
        <fullName evidence="2">Uncharacterized protein</fullName>
    </submittedName>
</protein>
<feature type="region of interest" description="Disordered" evidence="1">
    <location>
        <begin position="1"/>
        <end position="122"/>
    </location>
</feature>
<gene>
    <name evidence="2" type="ORF">Cadr_000008335</name>
</gene>
<keyword evidence="3" id="KW-1185">Reference proteome</keyword>